<comment type="subcellular location">
    <subcellularLocation>
        <location evidence="1 14">Cell membrane</location>
        <topology evidence="1 14">Multi-pass membrane protein</topology>
    </subcellularLocation>
</comment>
<feature type="binding site" evidence="14">
    <location>
        <position position="75"/>
    </location>
    <ligand>
        <name>Na(+)</name>
        <dbReference type="ChEBI" id="CHEBI:29101"/>
        <note>structural</note>
    </ligand>
</feature>
<evidence type="ECO:0000256" key="8">
    <source>
        <dbReference type="ARBA" id="ARBA00023065"/>
    </source>
</evidence>
<keyword evidence="5 14" id="KW-0479">Metal-binding</keyword>
<dbReference type="HAMAP" id="MF_00454">
    <property type="entry name" value="FluC"/>
    <property type="match status" value="1"/>
</dbReference>
<evidence type="ECO:0000256" key="7">
    <source>
        <dbReference type="ARBA" id="ARBA00023053"/>
    </source>
</evidence>
<evidence type="ECO:0000256" key="3">
    <source>
        <dbReference type="ARBA" id="ARBA00022475"/>
    </source>
</evidence>
<evidence type="ECO:0000256" key="5">
    <source>
        <dbReference type="ARBA" id="ARBA00022723"/>
    </source>
</evidence>
<comment type="function">
    <text evidence="13 14">Fluoride-specific ion channel. Important for reducing fluoride concentration in the cell, thus reducing its toxicity.</text>
</comment>
<evidence type="ECO:0000256" key="4">
    <source>
        <dbReference type="ARBA" id="ARBA00022692"/>
    </source>
</evidence>
<dbReference type="EMBL" id="JAGGLU010000008">
    <property type="protein sequence ID" value="MBP2058320.1"/>
    <property type="molecule type" value="Genomic_DNA"/>
</dbReference>
<feature type="transmembrane region" description="Helical" evidence="14">
    <location>
        <begin position="93"/>
        <end position="117"/>
    </location>
</feature>
<keyword evidence="4 14" id="KW-0812">Transmembrane</keyword>
<dbReference type="PANTHER" id="PTHR28259:SF16">
    <property type="entry name" value="FLUORIDE-SPECIFIC ION CHANNEL FLUC 2"/>
    <property type="match status" value="1"/>
</dbReference>
<name>A0ABS4MF54_9LACO</name>
<keyword evidence="3 14" id="KW-1003">Cell membrane</keyword>
<proteinExistence type="inferred from homology"/>
<comment type="catalytic activity">
    <reaction evidence="12">
        <text>fluoride(in) = fluoride(out)</text>
        <dbReference type="Rhea" id="RHEA:76159"/>
        <dbReference type="ChEBI" id="CHEBI:17051"/>
    </reaction>
    <physiologicalReaction direction="left-to-right" evidence="12">
        <dbReference type="Rhea" id="RHEA:76160"/>
    </physiologicalReaction>
</comment>
<feature type="transmembrane region" description="Helical" evidence="14">
    <location>
        <begin position="61"/>
        <end position="81"/>
    </location>
</feature>
<dbReference type="PANTHER" id="PTHR28259">
    <property type="entry name" value="FLUORIDE EXPORT PROTEIN 1-RELATED"/>
    <property type="match status" value="1"/>
</dbReference>
<gene>
    <name evidence="14" type="primary">fluC</name>
    <name evidence="14" type="synonym">crcB</name>
    <name evidence="15" type="ORF">J2Z60_001499</name>
</gene>
<dbReference type="Proteomes" id="UP001519292">
    <property type="component" value="Unassembled WGS sequence"/>
</dbReference>
<feature type="binding site" evidence="14">
    <location>
        <position position="72"/>
    </location>
    <ligand>
        <name>Na(+)</name>
        <dbReference type="ChEBI" id="CHEBI:29101"/>
        <note>structural</note>
    </ligand>
</feature>
<keyword evidence="9 14" id="KW-0472">Membrane</keyword>
<keyword evidence="10 14" id="KW-0407">Ion channel</keyword>
<organism evidence="15 16">
    <name type="scientific">Lactobacillus colini</name>
    <dbReference type="NCBI Taxonomy" id="1819254"/>
    <lineage>
        <taxon>Bacteria</taxon>
        <taxon>Bacillati</taxon>
        <taxon>Bacillota</taxon>
        <taxon>Bacilli</taxon>
        <taxon>Lactobacillales</taxon>
        <taxon>Lactobacillaceae</taxon>
        <taxon>Lactobacillus</taxon>
    </lineage>
</organism>
<evidence type="ECO:0000313" key="15">
    <source>
        <dbReference type="EMBL" id="MBP2058320.1"/>
    </source>
</evidence>
<evidence type="ECO:0000256" key="9">
    <source>
        <dbReference type="ARBA" id="ARBA00023136"/>
    </source>
</evidence>
<evidence type="ECO:0000256" key="13">
    <source>
        <dbReference type="ARBA" id="ARBA00049940"/>
    </source>
</evidence>
<evidence type="ECO:0000313" key="16">
    <source>
        <dbReference type="Proteomes" id="UP001519292"/>
    </source>
</evidence>
<dbReference type="NCBIfam" id="NF010816">
    <property type="entry name" value="PRK14220.1"/>
    <property type="match status" value="1"/>
</dbReference>
<dbReference type="Pfam" id="PF02537">
    <property type="entry name" value="CRCB"/>
    <property type="match status" value="1"/>
</dbReference>
<keyword evidence="8 14" id="KW-0406">Ion transport</keyword>
<evidence type="ECO:0000256" key="1">
    <source>
        <dbReference type="ARBA" id="ARBA00004651"/>
    </source>
</evidence>
<keyword evidence="16" id="KW-1185">Reference proteome</keyword>
<comment type="similarity">
    <text evidence="11 14">Belongs to the fluoride channel Fluc/FEX (TC 1.A.43) family.</text>
</comment>
<evidence type="ECO:0000256" key="2">
    <source>
        <dbReference type="ARBA" id="ARBA00022448"/>
    </source>
</evidence>
<dbReference type="InterPro" id="IPR003691">
    <property type="entry name" value="FluC"/>
</dbReference>
<accession>A0ABS4MF54</accession>
<keyword evidence="6 14" id="KW-1133">Transmembrane helix</keyword>
<comment type="activity regulation">
    <text evidence="14">Na(+) is not transported, but it plays an essential structural role and its presence is essential for fluoride channel function.</text>
</comment>
<feature type="transmembrane region" description="Helical" evidence="14">
    <location>
        <begin position="6"/>
        <end position="23"/>
    </location>
</feature>
<evidence type="ECO:0000256" key="14">
    <source>
        <dbReference type="HAMAP-Rule" id="MF_00454"/>
    </source>
</evidence>
<keyword evidence="2 14" id="KW-0813">Transport</keyword>
<sequence length="121" mass="13106">MMINTVITAGIGAIFGAVGRYFLTNYGKKHFGTKFPYATLFINLTGALLLGLVFGLRLSSFVYALIGTGVLGGYTTFSTMNVELLTLWNNKKYLSFCCYFLSSYLGGLILVFIGLGLGKAL</sequence>
<comment type="caution">
    <text evidence="15">The sequence shown here is derived from an EMBL/GenBank/DDBJ whole genome shotgun (WGS) entry which is preliminary data.</text>
</comment>
<reference evidence="15 16" key="1">
    <citation type="submission" date="2021-03" db="EMBL/GenBank/DDBJ databases">
        <title>Genomic Encyclopedia of Type Strains, Phase IV (KMG-IV): sequencing the most valuable type-strain genomes for metagenomic binning, comparative biology and taxonomic classification.</title>
        <authorList>
            <person name="Goeker M."/>
        </authorList>
    </citation>
    <scope>NUCLEOTIDE SEQUENCE [LARGE SCALE GENOMIC DNA]</scope>
    <source>
        <strain evidence="15 16">DSM 101872</strain>
    </source>
</reference>
<evidence type="ECO:0000256" key="10">
    <source>
        <dbReference type="ARBA" id="ARBA00023303"/>
    </source>
</evidence>
<evidence type="ECO:0000256" key="6">
    <source>
        <dbReference type="ARBA" id="ARBA00022989"/>
    </source>
</evidence>
<keyword evidence="7 14" id="KW-0915">Sodium</keyword>
<evidence type="ECO:0000256" key="11">
    <source>
        <dbReference type="ARBA" id="ARBA00035120"/>
    </source>
</evidence>
<evidence type="ECO:0000256" key="12">
    <source>
        <dbReference type="ARBA" id="ARBA00035585"/>
    </source>
</evidence>
<protein>
    <recommendedName>
        <fullName evidence="14">Fluoride-specific ion channel FluC</fullName>
    </recommendedName>
</protein>
<feature type="transmembrane region" description="Helical" evidence="14">
    <location>
        <begin position="35"/>
        <end position="55"/>
    </location>
</feature>